<proteinExistence type="predicted"/>
<protein>
    <submittedName>
        <fullName evidence="2">Uncharacterized protein</fullName>
    </submittedName>
</protein>
<feature type="transmembrane region" description="Helical" evidence="1">
    <location>
        <begin position="94"/>
        <end position="111"/>
    </location>
</feature>
<evidence type="ECO:0000313" key="2">
    <source>
        <dbReference type="EMBL" id="RXH91274.1"/>
    </source>
</evidence>
<reference evidence="2 3" key="1">
    <citation type="submission" date="2018-10" db="EMBL/GenBank/DDBJ databases">
        <title>A high-quality apple genome assembly.</title>
        <authorList>
            <person name="Hu J."/>
        </authorList>
    </citation>
    <scope>NUCLEOTIDE SEQUENCE [LARGE SCALE GENOMIC DNA]</scope>
    <source>
        <strain evidence="3">cv. HFTH1</strain>
        <tissue evidence="2">Young leaf</tissue>
    </source>
</reference>
<dbReference type="Proteomes" id="UP000290289">
    <property type="component" value="Chromosome 8"/>
</dbReference>
<dbReference type="STRING" id="3750.A0A498JAY7"/>
<keyword evidence="1" id="KW-0472">Membrane</keyword>
<name>A0A498JAY7_MALDO</name>
<gene>
    <name evidence="2" type="ORF">DVH24_020297</name>
</gene>
<evidence type="ECO:0000256" key="1">
    <source>
        <dbReference type="SAM" id="Phobius"/>
    </source>
</evidence>
<keyword evidence="1" id="KW-1133">Transmembrane helix</keyword>
<comment type="caution">
    <text evidence="2">The sequence shown here is derived from an EMBL/GenBank/DDBJ whole genome shotgun (WGS) entry which is preliminary data.</text>
</comment>
<dbReference type="EMBL" id="RDQH01000334">
    <property type="protein sequence ID" value="RXH91274.1"/>
    <property type="molecule type" value="Genomic_DNA"/>
</dbReference>
<organism evidence="2 3">
    <name type="scientific">Malus domestica</name>
    <name type="common">Apple</name>
    <name type="synonym">Pyrus malus</name>
    <dbReference type="NCBI Taxonomy" id="3750"/>
    <lineage>
        <taxon>Eukaryota</taxon>
        <taxon>Viridiplantae</taxon>
        <taxon>Streptophyta</taxon>
        <taxon>Embryophyta</taxon>
        <taxon>Tracheophyta</taxon>
        <taxon>Spermatophyta</taxon>
        <taxon>Magnoliopsida</taxon>
        <taxon>eudicotyledons</taxon>
        <taxon>Gunneridae</taxon>
        <taxon>Pentapetalae</taxon>
        <taxon>rosids</taxon>
        <taxon>fabids</taxon>
        <taxon>Rosales</taxon>
        <taxon>Rosaceae</taxon>
        <taxon>Amygdaloideae</taxon>
        <taxon>Maleae</taxon>
        <taxon>Malus</taxon>
    </lineage>
</organism>
<dbReference type="AlphaFoldDB" id="A0A498JAY7"/>
<evidence type="ECO:0000313" key="3">
    <source>
        <dbReference type="Proteomes" id="UP000290289"/>
    </source>
</evidence>
<keyword evidence="1" id="KW-0812">Transmembrane</keyword>
<keyword evidence="3" id="KW-1185">Reference proteome</keyword>
<sequence>MVDVLDEWNTDVLKQEVEQHEREADNVDPKSKKKKLTFCVTPSCFCFRKAREQRRNALVFQPNENDIQQVPKQQETSPFVDMSKLLIDGREDRVILIIPIIMMPMLTPVLIRKYWFVYPFYEIKIAEP</sequence>
<accession>A0A498JAY7</accession>